<dbReference type="InterPro" id="IPR011105">
    <property type="entry name" value="Cell_wall_hydrolase_SleB"/>
</dbReference>
<dbReference type="Gene3D" id="3.10.350.10">
    <property type="entry name" value="LysM domain"/>
    <property type="match status" value="2"/>
</dbReference>
<keyword evidence="4" id="KW-1185">Reference proteome</keyword>
<dbReference type="SUPFAM" id="SSF54106">
    <property type="entry name" value="LysM domain"/>
    <property type="match status" value="2"/>
</dbReference>
<dbReference type="PANTHER" id="PTHR33734:SF22">
    <property type="entry name" value="MEMBRANE-BOUND LYTIC MUREIN TRANSGLYCOSYLASE D"/>
    <property type="match status" value="1"/>
</dbReference>
<dbReference type="SMART" id="SM00257">
    <property type="entry name" value="LysM"/>
    <property type="match status" value="2"/>
</dbReference>
<dbReference type="PROSITE" id="PS51782">
    <property type="entry name" value="LYSM"/>
    <property type="match status" value="2"/>
</dbReference>
<dbReference type="Pfam" id="PF01476">
    <property type="entry name" value="LysM"/>
    <property type="match status" value="2"/>
</dbReference>
<evidence type="ECO:0000313" key="4">
    <source>
        <dbReference type="Proteomes" id="UP001519307"/>
    </source>
</evidence>
<organism evidence="3 4">
    <name type="scientific">Clostridium algifaecis</name>
    <dbReference type="NCBI Taxonomy" id="1472040"/>
    <lineage>
        <taxon>Bacteria</taxon>
        <taxon>Bacillati</taxon>
        <taxon>Bacillota</taxon>
        <taxon>Clostridia</taxon>
        <taxon>Eubacteriales</taxon>
        <taxon>Clostridiaceae</taxon>
        <taxon>Clostridium</taxon>
    </lineage>
</organism>
<dbReference type="Gene3D" id="1.10.10.2520">
    <property type="entry name" value="Cell wall hydrolase SleB, domain 1"/>
    <property type="match status" value="1"/>
</dbReference>
<comment type="caution">
    <text evidence="3">The sequence shown here is derived from an EMBL/GenBank/DDBJ whole genome shotgun (WGS) entry which is preliminary data.</text>
</comment>
<dbReference type="RefSeq" id="WP_209702409.1">
    <property type="nucleotide sequence ID" value="NZ_JAGGLM010000012.1"/>
</dbReference>
<dbReference type="EMBL" id="JAGGLM010000012">
    <property type="protein sequence ID" value="MBP2033261.1"/>
    <property type="molecule type" value="Genomic_DNA"/>
</dbReference>
<dbReference type="Gene3D" id="6.20.240.60">
    <property type="match status" value="1"/>
</dbReference>
<feature type="domain" description="LysM" evidence="2">
    <location>
        <begin position="72"/>
        <end position="114"/>
    </location>
</feature>
<proteinExistence type="predicted"/>
<dbReference type="InterPro" id="IPR018392">
    <property type="entry name" value="LysM"/>
</dbReference>
<dbReference type="CDD" id="cd00118">
    <property type="entry name" value="LysM"/>
    <property type="match status" value="2"/>
</dbReference>
<name>A0ABS4KV44_9CLOT</name>
<dbReference type="InterPro" id="IPR042047">
    <property type="entry name" value="SleB_dom1"/>
</dbReference>
<dbReference type="Pfam" id="PF07486">
    <property type="entry name" value="Hydrolase_2"/>
    <property type="match status" value="1"/>
</dbReference>
<dbReference type="PANTHER" id="PTHR33734">
    <property type="entry name" value="LYSM DOMAIN-CONTAINING GPI-ANCHORED PROTEIN 2"/>
    <property type="match status" value="1"/>
</dbReference>
<gene>
    <name evidence="3" type="ORF">J2Z42_001964</name>
</gene>
<evidence type="ECO:0000259" key="2">
    <source>
        <dbReference type="PROSITE" id="PS51782"/>
    </source>
</evidence>
<accession>A0ABS4KV44</accession>
<feature type="domain" description="LysM" evidence="2">
    <location>
        <begin position="26"/>
        <end position="69"/>
    </location>
</feature>
<feature type="signal peptide" evidence="1">
    <location>
        <begin position="1"/>
        <end position="25"/>
    </location>
</feature>
<dbReference type="InterPro" id="IPR036779">
    <property type="entry name" value="LysM_dom_sf"/>
</dbReference>
<reference evidence="3 4" key="1">
    <citation type="submission" date="2021-03" db="EMBL/GenBank/DDBJ databases">
        <title>Genomic Encyclopedia of Type Strains, Phase IV (KMG-IV): sequencing the most valuable type-strain genomes for metagenomic binning, comparative biology and taxonomic classification.</title>
        <authorList>
            <person name="Goeker M."/>
        </authorList>
    </citation>
    <scope>NUCLEOTIDE SEQUENCE [LARGE SCALE GENOMIC DNA]</scope>
    <source>
        <strain evidence="3 4">DSM 28783</strain>
    </source>
</reference>
<dbReference type="Proteomes" id="UP001519307">
    <property type="component" value="Unassembled WGS sequence"/>
</dbReference>
<sequence length="253" mass="28107">MNFKKIRTIFFAAAFSMLSFTNVYAASYTIKPYDSLYKIGLLFKTTPDTIMKNNNLATSQIYPNQVLKIDSKTYTVQPSDTLYLIAKKYNISIDALIAANNTARYIYPGQILNIPGGIVFKGTSSTKSPIVPYTQSDLDLLARLVTAEAETEPYTAKVAVAAVVLNRVKSSQFPSTIKDVIYEKSSGYYQFTPVSNGWINKTASADSKKAALEALYGSDPTKGAIYYFDDSATNKWLWSRPLALKVGKMIFTY</sequence>
<evidence type="ECO:0000313" key="3">
    <source>
        <dbReference type="EMBL" id="MBP2033261.1"/>
    </source>
</evidence>
<evidence type="ECO:0000256" key="1">
    <source>
        <dbReference type="SAM" id="SignalP"/>
    </source>
</evidence>
<protein>
    <submittedName>
        <fullName evidence="3">LysM repeat protein</fullName>
    </submittedName>
</protein>
<feature type="chain" id="PRO_5047133051" evidence="1">
    <location>
        <begin position="26"/>
        <end position="253"/>
    </location>
</feature>
<keyword evidence="1" id="KW-0732">Signal</keyword>